<dbReference type="Proteomes" id="UP000435112">
    <property type="component" value="Unassembled WGS sequence"/>
</dbReference>
<evidence type="ECO:0000313" key="3">
    <source>
        <dbReference type="EMBL" id="KAE9338626.1"/>
    </source>
</evidence>
<keyword evidence="5" id="KW-1185">Reference proteome</keyword>
<sequence>MQEGVAPGESVLVEVFQSQDKGEEKNCKRKARACRKA</sequence>
<gene>
    <name evidence="2" type="ORF">PR001_g3267</name>
    <name evidence="1" type="ORF">PR002_g3057</name>
    <name evidence="3" type="ORF">PR003_g11405</name>
</gene>
<protein>
    <submittedName>
        <fullName evidence="3">Uncharacterized protein</fullName>
    </submittedName>
</protein>
<proteinExistence type="predicted"/>
<evidence type="ECO:0000313" key="5">
    <source>
        <dbReference type="Proteomes" id="UP000434957"/>
    </source>
</evidence>
<organism evidence="3 5">
    <name type="scientific">Phytophthora rubi</name>
    <dbReference type="NCBI Taxonomy" id="129364"/>
    <lineage>
        <taxon>Eukaryota</taxon>
        <taxon>Sar</taxon>
        <taxon>Stramenopiles</taxon>
        <taxon>Oomycota</taxon>
        <taxon>Peronosporomycetes</taxon>
        <taxon>Peronosporales</taxon>
        <taxon>Peronosporaceae</taxon>
        <taxon>Phytophthora</taxon>
    </lineage>
</organism>
<dbReference type="EMBL" id="QXFU01000108">
    <property type="protein sequence ID" value="KAE9043986.1"/>
    <property type="molecule type" value="Genomic_DNA"/>
</dbReference>
<reference evidence="3 5" key="1">
    <citation type="submission" date="2018-08" db="EMBL/GenBank/DDBJ databases">
        <title>Genomic investigation of the strawberry pathogen Phytophthora fragariae indicates pathogenicity is determined by transcriptional variation in three key races.</title>
        <authorList>
            <person name="Adams T.M."/>
            <person name="Armitage A.D."/>
            <person name="Sobczyk M.K."/>
            <person name="Bates H.J."/>
            <person name="Dunwell J.M."/>
            <person name="Nellist C.F."/>
            <person name="Harrison R.J."/>
        </authorList>
    </citation>
    <scope>NUCLEOTIDE SEQUENCE [LARGE SCALE GENOMIC DNA]</scope>
    <source>
        <strain evidence="2 4">SCRP249</strain>
        <strain evidence="1 6">SCRP324</strain>
        <strain evidence="3 5">SCRP333</strain>
    </source>
</reference>
<evidence type="ECO:0000313" key="2">
    <source>
        <dbReference type="EMBL" id="KAE9049494.1"/>
    </source>
</evidence>
<evidence type="ECO:0000313" key="1">
    <source>
        <dbReference type="EMBL" id="KAE9043986.1"/>
    </source>
</evidence>
<dbReference type="EMBL" id="QXFV01000120">
    <property type="protein sequence ID" value="KAE9049494.1"/>
    <property type="molecule type" value="Genomic_DNA"/>
</dbReference>
<accession>A0A6A4FLG5</accession>
<evidence type="ECO:0000313" key="6">
    <source>
        <dbReference type="Proteomes" id="UP000435112"/>
    </source>
</evidence>
<dbReference type="AlphaFoldDB" id="A0A6A4FLG5"/>
<evidence type="ECO:0000313" key="4">
    <source>
        <dbReference type="Proteomes" id="UP000429607"/>
    </source>
</evidence>
<dbReference type="EMBL" id="QXFT01000656">
    <property type="protein sequence ID" value="KAE9338626.1"/>
    <property type="molecule type" value="Genomic_DNA"/>
</dbReference>
<comment type="caution">
    <text evidence="3">The sequence shown here is derived from an EMBL/GenBank/DDBJ whole genome shotgun (WGS) entry which is preliminary data.</text>
</comment>
<dbReference type="Proteomes" id="UP000434957">
    <property type="component" value="Unassembled WGS sequence"/>
</dbReference>
<name>A0A6A4FLG5_9STRA</name>
<dbReference type="Proteomes" id="UP000429607">
    <property type="component" value="Unassembled WGS sequence"/>
</dbReference>